<accession>A0A5J5IBF5</accession>
<name>A0A5J5IBF5_9BACT</name>
<reference evidence="2 3" key="1">
    <citation type="submission" date="2019-09" db="EMBL/GenBank/DDBJ databases">
        <title>Draft genome sequence of Ginsengibacter sp. BR5-29.</title>
        <authorList>
            <person name="Im W.-T."/>
        </authorList>
    </citation>
    <scope>NUCLEOTIDE SEQUENCE [LARGE SCALE GENOMIC DNA]</scope>
    <source>
        <strain evidence="2 3">BR5-29</strain>
    </source>
</reference>
<dbReference type="InterPro" id="IPR014756">
    <property type="entry name" value="Ig_E-set"/>
</dbReference>
<sequence length="495" mass="52253">MKQIGLLIIIAGGIFFSCKKNESGSGQPVITNVRSVDTTKRDSSFTKAIPGTLIVIQGNNFDGLEAVFFNDTSAYFNPSFATNTNIIVTIPATAQTAATDPTVPSIIKVVTNHGTATYSFQLYLPPPAITSISFDNSGTMVFINGYNFKGVKKITFPVPGADTALSYSVNKEFTQITAAIPPGAAFNDSLRVYATFGVGAFSYPPPMIITSVSNENSTAGTIITLNGTNFVGISDVIFPGNIMGTNLQIAGVNQLSVTVPPGITTTDSLRLSGTLGKAASPQLFDSYITHPSPGYLSTFDVQYNTDNTGFVGWTGGYADAPTTSANYPGGTGASAVLLQSIAMPANAGPTSQGNPGLLQLNAVPWVSNTGTSINSYSLKFELFVKTPWTSGELWIAVGGWYGWSSYTARYAPWETAASGKFQPTGWVTVTIPLTKFIKGNEFWQTSWNPAGAAASKFSDYPATALGFLIANDQPKAVPANSINLAIDNVRIVKGQ</sequence>
<dbReference type="SUPFAM" id="SSF81296">
    <property type="entry name" value="E set domains"/>
    <property type="match status" value="2"/>
</dbReference>
<dbReference type="Pfam" id="PF18329">
    <property type="entry name" value="SGBP_B_XBD"/>
    <property type="match status" value="1"/>
</dbReference>
<feature type="domain" description="Surface glycan-binding protein B xyloglucan binding" evidence="1">
    <location>
        <begin position="306"/>
        <end position="493"/>
    </location>
</feature>
<comment type="caution">
    <text evidence="2">The sequence shown here is derived from an EMBL/GenBank/DDBJ whole genome shotgun (WGS) entry which is preliminary data.</text>
</comment>
<dbReference type="RefSeq" id="WP_150416841.1">
    <property type="nucleotide sequence ID" value="NZ_VYQF01000011.1"/>
</dbReference>
<keyword evidence="3" id="KW-1185">Reference proteome</keyword>
<dbReference type="EMBL" id="VYQF01000011">
    <property type="protein sequence ID" value="KAA9035685.1"/>
    <property type="molecule type" value="Genomic_DNA"/>
</dbReference>
<dbReference type="GO" id="GO:0030247">
    <property type="term" value="F:polysaccharide binding"/>
    <property type="evidence" value="ECO:0007669"/>
    <property type="project" value="InterPro"/>
</dbReference>
<evidence type="ECO:0000313" key="2">
    <source>
        <dbReference type="EMBL" id="KAA9035685.1"/>
    </source>
</evidence>
<evidence type="ECO:0000259" key="1">
    <source>
        <dbReference type="Pfam" id="PF18329"/>
    </source>
</evidence>
<dbReference type="PROSITE" id="PS51257">
    <property type="entry name" value="PROKAR_LIPOPROTEIN"/>
    <property type="match status" value="1"/>
</dbReference>
<dbReference type="InterPro" id="IPR013783">
    <property type="entry name" value="Ig-like_fold"/>
</dbReference>
<gene>
    <name evidence="2" type="ORF">FW778_20900</name>
</gene>
<evidence type="ECO:0000313" key="3">
    <source>
        <dbReference type="Proteomes" id="UP000326903"/>
    </source>
</evidence>
<dbReference type="AlphaFoldDB" id="A0A5J5IBF5"/>
<dbReference type="InterPro" id="IPR040475">
    <property type="entry name" value="SGBP_B_XBD"/>
</dbReference>
<organism evidence="2 3">
    <name type="scientific">Ginsengibacter hankyongi</name>
    <dbReference type="NCBI Taxonomy" id="2607284"/>
    <lineage>
        <taxon>Bacteria</taxon>
        <taxon>Pseudomonadati</taxon>
        <taxon>Bacteroidota</taxon>
        <taxon>Chitinophagia</taxon>
        <taxon>Chitinophagales</taxon>
        <taxon>Chitinophagaceae</taxon>
        <taxon>Ginsengibacter</taxon>
    </lineage>
</organism>
<dbReference type="Proteomes" id="UP000326903">
    <property type="component" value="Unassembled WGS sequence"/>
</dbReference>
<dbReference type="Gene3D" id="2.60.40.10">
    <property type="entry name" value="Immunoglobulins"/>
    <property type="match status" value="3"/>
</dbReference>
<proteinExistence type="predicted"/>
<protein>
    <recommendedName>
        <fullName evidence="1">Surface glycan-binding protein B xyloglucan binding domain-containing protein</fullName>
    </recommendedName>
</protein>